<proteinExistence type="predicted"/>
<dbReference type="Proteomes" id="UP000319859">
    <property type="component" value="Unassembled WGS sequence"/>
</dbReference>
<dbReference type="AlphaFoldDB" id="A0A560EIK0"/>
<comment type="caution">
    <text evidence="2">The sequence shown here is derived from an EMBL/GenBank/DDBJ whole genome shotgun (WGS) entry which is preliminary data.</text>
</comment>
<name>A0A560EIK0_9PROT</name>
<evidence type="ECO:0000256" key="1">
    <source>
        <dbReference type="SAM" id="SignalP"/>
    </source>
</evidence>
<feature type="chain" id="PRO_5021805762" evidence="1">
    <location>
        <begin position="22"/>
        <end position="182"/>
    </location>
</feature>
<protein>
    <submittedName>
        <fullName evidence="2">Uncharacterized protein DUF2380</fullName>
    </submittedName>
</protein>
<dbReference type="EMBL" id="VITN01000045">
    <property type="protein sequence ID" value="TWB09200.1"/>
    <property type="molecule type" value="Genomic_DNA"/>
</dbReference>
<accession>A0A560EIK0</accession>
<dbReference type="OrthoDB" id="8089716at2"/>
<feature type="signal peptide" evidence="1">
    <location>
        <begin position="1"/>
        <end position="21"/>
    </location>
</feature>
<gene>
    <name evidence="2" type="ORF">FBZ89_14516</name>
</gene>
<keyword evidence="1" id="KW-0732">Signal</keyword>
<dbReference type="RefSeq" id="WP_145754716.1">
    <property type="nucleotide sequence ID" value="NZ_VITN01000045.1"/>
</dbReference>
<organism evidence="2 3">
    <name type="scientific">Nitrospirillum amazonense</name>
    <dbReference type="NCBI Taxonomy" id="28077"/>
    <lineage>
        <taxon>Bacteria</taxon>
        <taxon>Pseudomonadati</taxon>
        <taxon>Pseudomonadota</taxon>
        <taxon>Alphaproteobacteria</taxon>
        <taxon>Rhodospirillales</taxon>
        <taxon>Azospirillaceae</taxon>
        <taxon>Nitrospirillum</taxon>
    </lineage>
</organism>
<dbReference type="InterPro" id="IPR021698">
    <property type="entry name" value="DUF3280"/>
</dbReference>
<evidence type="ECO:0000313" key="2">
    <source>
        <dbReference type="EMBL" id="TWB09200.1"/>
    </source>
</evidence>
<sequence>MGTVVGWMALVGMLLAGPAWADPTPKGPPPTAVFDVQFVNSSPADTMAEETARVARLGQALRAALARSGRYALVDMAPWAATLAAKPAPRDCPPCALEIATQAGARVAVIAWVQKVSNLILNLNISIRDAATGQVLKGGSVDIRGNTDESWDRGLRFLLEEHVLDGGEVRLRWAGRGRSPGG</sequence>
<evidence type="ECO:0000313" key="3">
    <source>
        <dbReference type="Proteomes" id="UP000319859"/>
    </source>
</evidence>
<dbReference type="Pfam" id="PF11684">
    <property type="entry name" value="DUF3280"/>
    <property type="match status" value="1"/>
</dbReference>
<reference evidence="2 3" key="1">
    <citation type="submission" date="2019-06" db="EMBL/GenBank/DDBJ databases">
        <title>Genomic Encyclopedia of Type Strains, Phase IV (KMG-V): Genome sequencing to study the core and pangenomes of soil and plant-associated prokaryotes.</title>
        <authorList>
            <person name="Whitman W."/>
        </authorList>
    </citation>
    <scope>NUCLEOTIDE SEQUENCE [LARGE SCALE GENOMIC DNA]</scope>
    <source>
        <strain evidence="2 3">BR 11880</strain>
    </source>
</reference>